<dbReference type="EnsemblMetazoa" id="CapteT120666">
    <property type="protein sequence ID" value="CapteP120666"/>
    <property type="gene ID" value="CapteG120666"/>
</dbReference>
<accession>R7T8A7</accession>
<dbReference type="EMBL" id="AMQN01014646">
    <property type="status" value="NOT_ANNOTATED_CDS"/>
    <property type="molecule type" value="Genomic_DNA"/>
</dbReference>
<dbReference type="EMBL" id="KB311130">
    <property type="protein sequence ID" value="ELT89914.1"/>
    <property type="molecule type" value="Genomic_DNA"/>
</dbReference>
<reference evidence="2 4" key="2">
    <citation type="journal article" date="2013" name="Nature">
        <title>Insights into bilaterian evolution from three spiralian genomes.</title>
        <authorList>
            <person name="Simakov O."/>
            <person name="Marletaz F."/>
            <person name="Cho S.J."/>
            <person name="Edsinger-Gonzales E."/>
            <person name="Havlak P."/>
            <person name="Hellsten U."/>
            <person name="Kuo D.H."/>
            <person name="Larsson T."/>
            <person name="Lv J."/>
            <person name="Arendt D."/>
            <person name="Savage R."/>
            <person name="Osoegawa K."/>
            <person name="de Jong P."/>
            <person name="Grimwood J."/>
            <person name="Chapman J.A."/>
            <person name="Shapiro H."/>
            <person name="Aerts A."/>
            <person name="Otillar R.P."/>
            <person name="Terry A.Y."/>
            <person name="Boore J.L."/>
            <person name="Grigoriev I.V."/>
            <person name="Lindberg D.R."/>
            <person name="Seaver E.C."/>
            <person name="Weisblat D.A."/>
            <person name="Putnam N.H."/>
            <person name="Rokhsar D.S."/>
        </authorList>
    </citation>
    <scope>NUCLEOTIDE SEQUENCE</scope>
    <source>
        <strain evidence="2 4">I ESC-2004</strain>
    </source>
</reference>
<reference evidence="4" key="1">
    <citation type="submission" date="2012-12" db="EMBL/GenBank/DDBJ databases">
        <authorList>
            <person name="Hellsten U."/>
            <person name="Grimwood J."/>
            <person name="Chapman J.A."/>
            <person name="Shapiro H."/>
            <person name="Aerts A."/>
            <person name="Otillar R.P."/>
            <person name="Terry A.Y."/>
            <person name="Boore J.L."/>
            <person name="Simakov O."/>
            <person name="Marletaz F."/>
            <person name="Cho S.-J."/>
            <person name="Edsinger-Gonzales E."/>
            <person name="Havlak P."/>
            <person name="Kuo D.-H."/>
            <person name="Larsson T."/>
            <person name="Lv J."/>
            <person name="Arendt D."/>
            <person name="Savage R."/>
            <person name="Osoegawa K."/>
            <person name="de Jong P."/>
            <person name="Lindberg D.R."/>
            <person name="Seaver E.C."/>
            <person name="Weisblat D.A."/>
            <person name="Putnam N.H."/>
            <person name="Grigoriev I.V."/>
            <person name="Rokhsar D.S."/>
        </authorList>
    </citation>
    <scope>NUCLEOTIDE SEQUENCE</scope>
    <source>
        <strain evidence="4">I ESC-2004</strain>
    </source>
</reference>
<name>R7T8A7_CAPTE</name>
<keyword evidence="4" id="KW-1185">Reference proteome</keyword>
<proteinExistence type="predicted"/>
<dbReference type="AlphaFoldDB" id="R7T8A7"/>
<sequence length="144" mass="16654">MSPDLLTTVELITIIDNRFIVTDTYVMKLFDRSLDLAQFNEDTPLYPICFEWMRNQPHSRNLGVKSRSTTPDLDDSFDEENTDMPNVYNLPPPLPIKVEGAGRIPSPIPVHDQPLDIYAPHMTAPQPEELLLDHLERWKQTRLK</sequence>
<gene>
    <name evidence="2" type="ORF">CAPTEDRAFT_120666</name>
</gene>
<dbReference type="PANTHER" id="PTHR31336:SF3">
    <property type="entry name" value="PROTEIN LIN-37 HOMOLOG"/>
    <property type="match status" value="1"/>
</dbReference>
<dbReference type="Pfam" id="PF15306">
    <property type="entry name" value="LIN37"/>
    <property type="match status" value="1"/>
</dbReference>
<feature type="compositionally biased region" description="Acidic residues" evidence="1">
    <location>
        <begin position="72"/>
        <end position="82"/>
    </location>
</feature>
<feature type="region of interest" description="Disordered" evidence="1">
    <location>
        <begin position="60"/>
        <end position="92"/>
    </location>
</feature>
<evidence type="ECO:0000313" key="3">
    <source>
        <dbReference type="EnsemblMetazoa" id="CapteP120666"/>
    </source>
</evidence>
<dbReference type="OMA" id="ANQPKAD"/>
<evidence type="ECO:0000313" key="2">
    <source>
        <dbReference type="EMBL" id="ELT89914.1"/>
    </source>
</evidence>
<evidence type="ECO:0000313" key="4">
    <source>
        <dbReference type="Proteomes" id="UP000014760"/>
    </source>
</evidence>
<dbReference type="HOGENOM" id="CLU_1798296_0_0_1"/>
<dbReference type="GO" id="GO:0000122">
    <property type="term" value="P:negative regulation of transcription by RNA polymerase II"/>
    <property type="evidence" value="ECO:0007669"/>
    <property type="project" value="TreeGrafter"/>
</dbReference>
<evidence type="ECO:0000256" key="1">
    <source>
        <dbReference type="SAM" id="MobiDB-lite"/>
    </source>
</evidence>
<protein>
    <submittedName>
        <fullName evidence="2 3">Uncharacterized protein</fullName>
    </submittedName>
</protein>
<dbReference type="Proteomes" id="UP000014760">
    <property type="component" value="Unassembled WGS sequence"/>
</dbReference>
<dbReference type="GO" id="GO:0031523">
    <property type="term" value="C:Myb complex"/>
    <property type="evidence" value="ECO:0007669"/>
    <property type="project" value="TreeGrafter"/>
</dbReference>
<dbReference type="PANTHER" id="PTHR31336">
    <property type="entry name" value="LIN37 HOMOLOG"/>
    <property type="match status" value="1"/>
</dbReference>
<reference evidence="3" key="3">
    <citation type="submission" date="2015-06" db="UniProtKB">
        <authorList>
            <consortium name="EnsemblMetazoa"/>
        </authorList>
    </citation>
    <scope>IDENTIFICATION</scope>
</reference>
<dbReference type="STRING" id="283909.R7T8A7"/>
<dbReference type="InterPro" id="IPR028226">
    <property type="entry name" value="LIN37"/>
</dbReference>
<dbReference type="OrthoDB" id="6287771at2759"/>
<organism evidence="2">
    <name type="scientific">Capitella teleta</name>
    <name type="common">Polychaete worm</name>
    <dbReference type="NCBI Taxonomy" id="283909"/>
    <lineage>
        <taxon>Eukaryota</taxon>
        <taxon>Metazoa</taxon>
        <taxon>Spiralia</taxon>
        <taxon>Lophotrochozoa</taxon>
        <taxon>Annelida</taxon>
        <taxon>Polychaeta</taxon>
        <taxon>Sedentaria</taxon>
        <taxon>Scolecida</taxon>
        <taxon>Capitellidae</taxon>
        <taxon>Capitella</taxon>
    </lineage>
</organism>
<dbReference type="GO" id="GO:0017053">
    <property type="term" value="C:transcription repressor complex"/>
    <property type="evidence" value="ECO:0007669"/>
    <property type="project" value="InterPro"/>
</dbReference>